<organism evidence="1 2">
    <name type="scientific">Reinekea blandensis MED297</name>
    <dbReference type="NCBI Taxonomy" id="314283"/>
    <lineage>
        <taxon>Bacteria</taxon>
        <taxon>Pseudomonadati</taxon>
        <taxon>Pseudomonadota</taxon>
        <taxon>Gammaproteobacteria</taxon>
        <taxon>Oceanospirillales</taxon>
        <taxon>Saccharospirillaceae</taxon>
        <taxon>Reinekea</taxon>
    </lineage>
</organism>
<dbReference type="PANTHER" id="PTHR30087">
    <property type="entry name" value="INNER MEMBRANE PROTEIN"/>
    <property type="match status" value="1"/>
</dbReference>
<dbReference type="OrthoDB" id="495783at2"/>
<dbReference type="AlphaFoldDB" id="A4BE84"/>
<dbReference type="Proteomes" id="UP000005953">
    <property type="component" value="Unassembled WGS sequence"/>
</dbReference>
<dbReference type="EMBL" id="AAOE01000009">
    <property type="protein sequence ID" value="EAR09562.1"/>
    <property type="molecule type" value="Genomic_DNA"/>
</dbReference>
<reference evidence="1 2" key="1">
    <citation type="submission" date="2006-02" db="EMBL/GenBank/DDBJ databases">
        <authorList>
            <person name="Pinhassi J."/>
            <person name="Pedros-Alio C."/>
            <person name="Ferriera S."/>
            <person name="Johnson J."/>
            <person name="Kravitz S."/>
            <person name="Halpern A."/>
            <person name="Remington K."/>
            <person name="Beeson K."/>
            <person name="Tran B."/>
            <person name="Rogers Y.-H."/>
            <person name="Friedman R."/>
            <person name="Venter J.C."/>
        </authorList>
    </citation>
    <scope>NUCLEOTIDE SEQUENCE [LARGE SCALE GENOMIC DNA]</scope>
    <source>
        <strain evidence="1 2">MED297</strain>
    </source>
</reference>
<dbReference type="STRING" id="314283.MED297_12562"/>
<proteinExistence type="predicted"/>
<dbReference type="InterPro" id="IPR007553">
    <property type="entry name" value="2-thiour_desulf"/>
</dbReference>
<evidence type="ECO:0000313" key="2">
    <source>
        <dbReference type="Proteomes" id="UP000005953"/>
    </source>
</evidence>
<comment type="caution">
    <text evidence="1">The sequence shown here is derived from an EMBL/GenBank/DDBJ whole genome shotgun (WGS) entry which is preliminary data.</text>
</comment>
<dbReference type="HOGENOM" id="CLU_076318_1_0_6"/>
<dbReference type="RefSeq" id="WP_008042269.1">
    <property type="nucleotide sequence ID" value="NZ_CH724149.1"/>
</dbReference>
<sequence>MTAKILVSACLLGDRVRYDGADNSVSNDWLQRWKEEGRLVPVCPEVSGGLPIPRPPSEIQGGNGEDVLSQQASIVDIHGRDVTREFLVGAEQALATAQKYGCRFALLAARSPSCGNEQIYDGTFSGALIPGAGATAALLKQNGIQVFNQAQIVALAEQLKD</sequence>
<evidence type="ECO:0000313" key="1">
    <source>
        <dbReference type="EMBL" id="EAR09562.1"/>
    </source>
</evidence>
<gene>
    <name evidence="1" type="ORF">MED297_12562</name>
</gene>
<name>A4BE84_9GAMM</name>
<keyword evidence="2" id="KW-1185">Reference proteome</keyword>
<dbReference type="PANTHER" id="PTHR30087:SF1">
    <property type="entry name" value="HYPOTHETICAL CYTOSOLIC PROTEIN"/>
    <property type="match status" value="1"/>
</dbReference>
<protein>
    <submittedName>
        <fullName evidence="1">Uncharacterized protein</fullName>
    </submittedName>
</protein>
<dbReference type="Pfam" id="PF04463">
    <property type="entry name" value="2-thiour_desulf"/>
    <property type="match status" value="1"/>
</dbReference>
<accession>A4BE84</accession>